<dbReference type="Ensembl" id="ENSCATT00000025635.1">
    <property type="protein sequence ID" value="ENSCATP00000007417.1"/>
    <property type="gene ID" value="ENSCATG00000022190.1"/>
</dbReference>
<reference evidence="2" key="1">
    <citation type="submission" date="2025-08" db="UniProtKB">
        <authorList>
            <consortium name="Ensembl"/>
        </authorList>
    </citation>
    <scope>IDENTIFICATION</scope>
</reference>
<dbReference type="OMA" id="KTHCSFF"/>
<proteinExistence type="predicted"/>
<organism evidence="2 3">
    <name type="scientific">Cercocebus atys</name>
    <name type="common">Sooty mangabey</name>
    <name type="synonym">Cercocebus torquatus atys</name>
    <dbReference type="NCBI Taxonomy" id="9531"/>
    <lineage>
        <taxon>Eukaryota</taxon>
        <taxon>Metazoa</taxon>
        <taxon>Chordata</taxon>
        <taxon>Craniata</taxon>
        <taxon>Vertebrata</taxon>
        <taxon>Euteleostomi</taxon>
        <taxon>Mammalia</taxon>
        <taxon>Eutheria</taxon>
        <taxon>Euarchontoglires</taxon>
        <taxon>Primates</taxon>
        <taxon>Haplorrhini</taxon>
        <taxon>Catarrhini</taxon>
        <taxon>Cercopithecidae</taxon>
        <taxon>Cercopithecinae</taxon>
        <taxon>Cercocebus</taxon>
    </lineage>
</organism>
<feature type="transmembrane region" description="Helical" evidence="1">
    <location>
        <begin position="20"/>
        <end position="42"/>
    </location>
</feature>
<protein>
    <submittedName>
        <fullName evidence="2">Uncharacterized protein</fullName>
    </submittedName>
</protein>
<keyword evidence="1" id="KW-0472">Membrane</keyword>
<evidence type="ECO:0000256" key="1">
    <source>
        <dbReference type="SAM" id="Phobius"/>
    </source>
</evidence>
<dbReference type="GeneTree" id="ENSGT00910000146941"/>
<keyword evidence="1" id="KW-1133">Transmembrane helix</keyword>
<dbReference type="AlphaFoldDB" id="A0A2K5L394"/>
<keyword evidence="3" id="KW-1185">Reference proteome</keyword>
<reference evidence="2" key="2">
    <citation type="submission" date="2025-09" db="UniProtKB">
        <authorList>
            <consortium name="Ensembl"/>
        </authorList>
    </citation>
    <scope>IDENTIFICATION</scope>
</reference>
<accession>A0A2K5L394</accession>
<keyword evidence="1" id="KW-0812">Transmembrane</keyword>
<dbReference type="Proteomes" id="UP000233060">
    <property type="component" value="Unassembled WGS sequence"/>
</dbReference>
<sequence length="93" mass="10466">MKTHCSFFFSPLPEIDSPSLLIQILLIVSYLTKMAPFLRVLVICDSRTFYQPLLWISFPTHFRAPSTAQRRHFTLPGTCEVGATSSSLLGCES</sequence>
<name>A0A2K5L394_CERAT</name>
<evidence type="ECO:0000313" key="2">
    <source>
        <dbReference type="Ensembl" id="ENSCATP00000007417.1"/>
    </source>
</evidence>
<evidence type="ECO:0000313" key="3">
    <source>
        <dbReference type="Proteomes" id="UP000233060"/>
    </source>
</evidence>